<dbReference type="Proteomes" id="UP000661691">
    <property type="component" value="Unassembled WGS sequence"/>
</dbReference>
<dbReference type="SUPFAM" id="SSF110849">
    <property type="entry name" value="ParB/Sulfiredoxin"/>
    <property type="match status" value="1"/>
</dbReference>
<dbReference type="InterPro" id="IPR036086">
    <property type="entry name" value="ParB/Sulfiredoxin_sf"/>
</dbReference>
<name>A0A926N7P8_9BACL</name>
<comment type="caution">
    <text evidence="1">The sequence shown here is derived from an EMBL/GenBank/DDBJ whole genome shotgun (WGS) entry which is preliminary data.</text>
</comment>
<proteinExistence type="predicted"/>
<gene>
    <name evidence="1" type="ORF">IC620_04345</name>
</gene>
<keyword evidence="2" id="KW-1185">Reference proteome</keyword>
<evidence type="ECO:0000313" key="1">
    <source>
        <dbReference type="EMBL" id="MBD1371586.1"/>
    </source>
</evidence>
<dbReference type="EMBL" id="JACXAH010000005">
    <property type="protein sequence ID" value="MBD1371586.1"/>
    <property type="molecule type" value="Genomic_DNA"/>
</dbReference>
<accession>A0A926N7P8</accession>
<protein>
    <recommendedName>
        <fullName evidence="3">ParB/Sulfiredoxin domain-containing protein</fullName>
    </recommendedName>
</protein>
<evidence type="ECO:0008006" key="3">
    <source>
        <dbReference type="Google" id="ProtNLM"/>
    </source>
</evidence>
<organism evidence="1 2">
    <name type="scientific">Polycladospora coralii</name>
    <dbReference type="NCBI Taxonomy" id="2771432"/>
    <lineage>
        <taxon>Bacteria</taxon>
        <taxon>Bacillati</taxon>
        <taxon>Bacillota</taxon>
        <taxon>Bacilli</taxon>
        <taxon>Bacillales</taxon>
        <taxon>Thermoactinomycetaceae</taxon>
        <taxon>Polycladospora</taxon>
    </lineage>
</organism>
<dbReference type="AlphaFoldDB" id="A0A926N7P8"/>
<dbReference type="RefSeq" id="WP_191141636.1">
    <property type="nucleotide sequence ID" value="NZ_JACXAH010000005.1"/>
</dbReference>
<evidence type="ECO:0000313" key="2">
    <source>
        <dbReference type="Proteomes" id="UP000661691"/>
    </source>
</evidence>
<reference evidence="1" key="1">
    <citation type="submission" date="2020-09" db="EMBL/GenBank/DDBJ databases">
        <title>A novel bacterium of genus Hazenella, isolated from South China Sea.</title>
        <authorList>
            <person name="Huang H."/>
            <person name="Mo K."/>
            <person name="Hu Y."/>
        </authorList>
    </citation>
    <scope>NUCLEOTIDE SEQUENCE</scope>
    <source>
        <strain evidence="1">IB182357</strain>
    </source>
</reference>
<sequence length="247" mass="28937">MSQRIQWPSPTIKTDDYFRFVKSFYLELAPSLSLEKRNIINFMQLLDEYEQLLQQFNHAYSTQTAGENFCTPIHIGDPAKQNYYSVAWDIQKANDLFAEKKIPALIPPAKIQNTRSIDVTEAMIAQMGDKLDQPIYITIYPPSNTLVVIDGNQRLAIHTARGTAEIKAFLFDPVEHLQFMTDDLSRVRYYIHHNITVLMSYYAGLIEQVYTDEDHSYWNLDDQIRWSQYLFINRVADLKQKNERISR</sequence>